<dbReference type="PANTHER" id="PTHR13061:SF29">
    <property type="entry name" value="GAMMA CARBONIC ANHYDRASE-LIKE 1, MITOCHONDRIAL-RELATED"/>
    <property type="match status" value="1"/>
</dbReference>
<dbReference type="Gene3D" id="2.160.10.10">
    <property type="entry name" value="Hexapeptide repeat proteins"/>
    <property type="match status" value="1"/>
</dbReference>
<dbReference type="InterPro" id="IPR001451">
    <property type="entry name" value="Hexapep"/>
</dbReference>
<dbReference type="Proteomes" id="UP000003178">
    <property type="component" value="Unassembled WGS sequence"/>
</dbReference>
<dbReference type="InterPro" id="IPR047324">
    <property type="entry name" value="LbH_gamma_CA-like"/>
</dbReference>
<evidence type="ECO:0000313" key="1">
    <source>
        <dbReference type="EMBL" id="EEA84378.1"/>
    </source>
</evidence>
<dbReference type="InterPro" id="IPR011004">
    <property type="entry name" value="Trimer_LpxA-like_sf"/>
</dbReference>
<proteinExistence type="predicted"/>
<dbReference type="InterPro" id="IPR050484">
    <property type="entry name" value="Transf_Hexapept/Carb_Anhydrase"/>
</dbReference>
<reference evidence="1 2" key="2">
    <citation type="submission" date="2008-10" db="EMBL/GenBank/DDBJ databases">
        <title>Draft genome sequence of Clostridium hiranonis (DSM 13275).</title>
        <authorList>
            <person name="Sudarsanam P."/>
            <person name="Ley R."/>
            <person name="Guruge J."/>
            <person name="Turnbaugh P.J."/>
            <person name="Mahowald M."/>
            <person name="Liep D."/>
            <person name="Gordon J."/>
        </authorList>
    </citation>
    <scope>NUCLEOTIDE SEQUENCE [LARGE SCALE GENOMIC DNA]</scope>
    <source>
        <strain evidence="1 2">DSM 13275</strain>
    </source>
</reference>
<dbReference type="SUPFAM" id="SSF51161">
    <property type="entry name" value="Trimeric LpxA-like enzymes"/>
    <property type="match status" value="1"/>
</dbReference>
<dbReference type="PANTHER" id="PTHR13061">
    <property type="entry name" value="DYNACTIN SUBUNIT P25"/>
    <property type="match status" value="1"/>
</dbReference>
<accession>B6G1J4</accession>
<name>B6G1J4_PEPHT</name>
<dbReference type="AlphaFoldDB" id="B6G1J4"/>
<dbReference type="eggNOG" id="COG0663">
    <property type="taxonomic scope" value="Bacteria"/>
</dbReference>
<dbReference type="Pfam" id="PF00132">
    <property type="entry name" value="Hexapep"/>
    <property type="match status" value="1"/>
</dbReference>
<dbReference type="EMBL" id="ABWP01000074">
    <property type="protein sequence ID" value="EEA84378.1"/>
    <property type="molecule type" value="Genomic_DNA"/>
</dbReference>
<dbReference type="CDD" id="cd04645">
    <property type="entry name" value="LbH_gamma_CA_like"/>
    <property type="match status" value="1"/>
</dbReference>
<comment type="caution">
    <text evidence="1">The sequence shown here is derived from an EMBL/GenBank/DDBJ whole genome shotgun (WGS) entry which is preliminary data.</text>
</comment>
<dbReference type="STRING" id="500633.CLOHIR_02001"/>
<dbReference type="RefSeq" id="WP_006440863.1">
    <property type="nucleotide sequence ID" value="NZ_DS995359.1"/>
</dbReference>
<organism evidence="1 2">
    <name type="scientific">Peptacetobacter hiranonis (strain DSM 13275 / JCM 10541 / KCTC 15199 / TO-931)</name>
    <name type="common">Clostridium hiranonis</name>
    <dbReference type="NCBI Taxonomy" id="500633"/>
    <lineage>
        <taxon>Bacteria</taxon>
        <taxon>Bacillati</taxon>
        <taxon>Bacillota</taxon>
        <taxon>Clostridia</taxon>
        <taxon>Peptostreptococcales</taxon>
        <taxon>Peptostreptococcaceae</taxon>
        <taxon>Peptacetobacter</taxon>
    </lineage>
</organism>
<keyword evidence="2" id="KW-1185">Reference proteome</keyword>
<dbReference type="HOGENOM" id="CLU_064827_4_1_9"/>
<protein>
    <recommendedName>
        <fullName evidence="3">Gamma carbonic anhydrase family protein</fullName>
    </recommendedName>
</protein>
<evidence type="ECO:0000313" key="2">
    <source>
        <dbReference type="Proteomes" id="UP000003178"/>
    </source>
</evidence>
<reference evidence="1 2" key="1">
    <citation type="submission" date="2008-09" db="EMBL/GenBank/DDBJ databases">
        <authorList>
            <person name="Fulton L."/>
            <person name="Clifton S."/>
            <person name="Fulton B."/>
            <person name="Xu J."/>
            <person name="Minx P."/>
            <person name="Pepin K.H."/>
            <person name="Johnson M."/>
            <person name="Thiruvilangam P."/>
            <person name="Bhonagiri V."/>
            <person name="Nash W.E."/>
            <person name="Mardis E.R."/>
            <person name="Wilson R.K."/>
        </authorList>
    </citation>
    <scope>NUCLEOTIDE SEQUENCE [LARGE SCALE GENOMIC DNA]</scope>
    <source>
        <strain evidence="1 2">DSM 13275</strain>
    </source>
</reference>
<gene>
    <name evidence="1" type="ORF">CLOHIR_02001</name>
</gene>
<sequence length="164" mass="17513">MIKSFCGIEPQIEESVYVSESADIIGKVKIGKNSSVWYNAVVRGDDEEIIIGENTNIQDGSVLHGEEKTIIGNNVTVGHRAIVHGAKIGDNSLIGMGAIVLDGAEIGEHCLVGAGALVTSNKKFEDGMLIIGSPAKAIRPLTDEEKKNLEKSADLYVKTAEEHK</sequence>
<dbReference type="OrthoDB" id="9803036at2"/>
<evidence type="ECO:0008006" key="3">
    <source>
        <dbReference type="Google" id="ProtNLM"/>
    </source>
</evidence>